<dbReference type="Proteomes" id="UP000186666">
    <property type="component" value="Unassembled WGS sequence"/>
</dbReference>
<accession>A0ABY1JML6</accession>
<dbReference type="EMBL" id="FTNK01000002">
    <property type="protein sequence ID" value="SIQ46829.1"/>
    <property type="molecule type" value="Genomic_DNA"/>
</dbReference>
<evidence type="ECO:0000313" key="2">
    <source>
        <dbReference type="Proteomes" id="UP000186666"/>
    </source>
</evidence>
<gene>
    <name evidence="1" type="ORF">SAMN05421578_102127</name>
</gene>
<proteinExistence type="predicted"/>
<organism evidence="1 2">
    <name type="scientific">Paenibacillus macquariensis</name>
    <dbReference type="NCBI Taxonomy" id="948756"/>
    <lineage>
        <taxon>Bacteria</taxon>
        <taxon>Bacillati</taxon>
        <taxon>Bacillota</taxon>
        <taxon>Bacilli</taxon>
        <taxon>Bacillales</taxon>
        <taxon>Paenibacillaceae</taxon>
        <taxon>Paenibacillus</taxon>
    </lineage>
</organism>
<sequence length="180" mass="20909">MINRIHIFGASGSGATTLGRELSEVLPHTLFDGDDYFWIEKFDKMREARERVELLKEDLSYKNQWILSGAVCGWGDELKSFFDVVIYLYVPQDIRVNRLKAREFLRYGDEVLPGGRKYEQSQTFLDWALLYDTAGMEVRSRVLHEHWMSGLSCPILRIEGDNSVKERVGMVIDYLNSHKP</sequence>
<dbReference type="RefSeq" id="WP_068580703.1">
    <property type="nucleotide sequence ID" value="NZ_FTNK01000002.1"/>
</dbReference>
<dbReference type="GO" id="GO:0016301">
    <property type="term" value="F:kinase activity"/>
    <property type="evidence" value="ECO:0007669"/>
    <property type="project" value="UniProtKB-KW"/>
</dbReference>
<dbReference type="NCBIfam" id="NF004861">
    <property type="entry name" value="PRK06217.1"/>
    <property type="match status" value="1"/>
</dbReference>
<keyword evidence="1" id="KW-0808">Transferase</keyword>
<dbReference type="Gene3D" id="3.40.50.300">
    <property type="entry name" value="P-loop containing nucleotide triphosphate hydrolases"/>
    <property type="match status" value="1"/>
</dbReference>
<name>A0ABY1JML6_9BACL</name>
<keyword evidence="2" id="KW-1185">Reference proteome</keyword>
<comment type="caution">
    <text evidence="1">The sequence shown here is derived from an EMBL/GenBank/DDBJ whole genome shotgun (WGS) entry which is preliminary data.</text>
</comment>
<reference evidence="1 2" key="1">
    <citation type="submission" date="2017-01" db="EMBL/GenBank/DDBJ databases">
        <authorList>
            <person name="Varghese N."/>
            <person name="Submissions S."/>
        </authorList>
    </citation>
    <scope>NUCLEOTIDE SEQUENCE [LARGE SCALE GENOMIC DNA]</scope>
    <source>
        <strain evidence="1 2">ATCC 23464</strain>
    </source>
</reference>
<keyword evidence="1" id="KW-0418">Kinase</keyword>
<protein>
    <submittedName>
        <fullName evidence="1">Adenylate kinase</fullName>
    </submittedName>
</protein>
<dbReference type="InterPro" id="IPR052922">
    <property type="entry name" value="Cytidylate_Kinase-2"/>
</dbReference>
<evidence type="ECO:0000313" key="1">
    <source>
        <dbReference type="EMBL" id="SIQ46829.1"/>
    </source>
</evidence>
<dbReference type="Pfam" id="PF13238">
    <property type="entry name" value="AAA_18"/>
    <property type="match status" value="1"/>
</dbReference>
<dbReference type="SUPFAM" id="SSF52540">
    <property type="entry name" value="P-loop containing nucleoside triphosphate hydrolases"/>
    <property type="match status" value="1"/>
</dbReference>
<dbReference type="PANTHER" id="PTHR37816:SF2">
    <property type="entry name" value="DNA TOPOLOGY MODULATION PROTEIN FLAR-RELATED PROTEIN"/>
    <property type="match status" value="1"/>
</dbReference>
<dbReference type="InterPro" id="IPR027417">
    <property type="entry name" value="P-loop_NTPase"/>
</dbReference>
<dbReference type="PANTHER" id="PTHR37816">
    <property type="entry name" value="YALI0E33011P"/>
    <property type="match status" value="1"/>
</dbReference>